<proteinExistence type="predicted"/>
<reference evidence="3 4" key="1">
    <citation type="submission" date="2019-03" db="EMBL/GenBank/DDBJ databases">
        <title>Sequencing 23 genomes of Wallemia ichthyophaga.</title>
        <authorList>
            <person name="Gostincar C."/>
        </authorList>
    </citation>
    <scope>NUCLEOTIDE SEQUENCE [LARGE SCALE GENOMIC DNA]</scope>
    <source>
        <strain evidence="3 4">EXF-5753</strain>
    </source>
</reference>
<evidence type="ECO:0000313" key="3">
    <source>
        <dbReference type="EMBL" id="TIA86207.1"/>
    </source>
</evidence>
<sequence length="249" mass="28139">MTDIANNNADYRLVYWPIPGRGEFIRLCLEHAGARWVDTPGGVDEVMGYVEGRAELGDDSPQPLFPPILRDEKEGVVLAQTAAILSYLAPKLGLDGEGAAAQAHVLQHALTGLDLNDEAHNTHHPIAAMLYYEDQKTEALRYAEVFRRERIPKFLNYLETNLARNTASNHTCLVGSSRTYADYVWWQVVDGLLFAFPKRMQTVLASYPHIKNFHQHIKADERIAAYLASERRLPYSDGVFRHYAELDAE</sequence>
<dbReference type="GO" id="GO:0006749">
    <property type="term" value="P:glutathione metabolic process"/>
    <property type="evidence" value="ECO:0007669"/>
    <property type="project" value="TreeGrafter"/>
</dbReference>
<dbReference type="Proteomes" id="UP000310189">
    <property type="component" value="Unassembled WGS sequence"/>
</dbReference>
<protein>
    <recommendedName>
        <fullName evidence="5">Glutathione S-transferase</fullName>
    </recommendedName>
</protein>
<dbReference type="InterPro" id="IPR010987">
    <property type="entry name" value="Glutathione-S-Trfase_C-like"/>
</dbReference>
<dbReference type="InterPro" id="IPR036282">
    <property type="entry name" value="Glutathione-S-Trfase_C_sf"/>
</dbReference>
<dbReference type="AlphaFoldDB" id="A0A4T0FDH5"/>
<evidence type="ECO:0000259" key="1">
    <source>
        <dbReference type="PROSITE" id="PS50404"/>
    </source>
</evidence>
<organism evidence="3 4">
    <name type="scientific">Wallemia hederae</name>
    <dbReference type="NCBI Taxonomy" id="1540922"/>
    <lineage>
        <taxon>Eukaryota</taxon>
        <taxon>Fungi</taxon>
        <taxon>Dikarya</taxon>
        <taxon>Basidiomycota</taxon>
        <taxon>Wallemiomycotina</taxon>
        <taxon>Wallemiomycetes</taxon>
        <taxon>Wallemiales</taxon>
        <taxon>Wallemiaceae</taxon>
        <taxon>Wallemia</taxon>
    </lineage>
</organism>
<dbReference type="InterPro" id="IPR004045">
    <property type="entry name" value="Glutathione_S-Trfase_N"/>
</dbReference>
<keyword evidence="4" id="KW-1185">Reference proteome</keyword>
<dbReference type="Pfam" id="PF14497">
    <property type="entry name" value="GST_C_3"/>
    <property type="match status" value="1"/>
</dbReference>
<dbReference type="InterPro" id="IPR036249">
    <property type="entry name" value="Thioredoxin-like_sf"/>
</dbReference>
<dbReference type="InterPro" id="IPR004046">
    <property type="entry name" value="GST_C"/>
</dbReference>
<dbReference type="SUPFAM" id="SSF47616">
    <property type="entry name" value="GST C-terminal domain-like"/>
    <property type="match status" value="1"/>
</dbReference>
<feature type="domain" description="GST N-terminal" evidence="1">
    <location>
        <begin position="9"/>
        <end position="96"/>
    </location>
</feature>
<gene>
    <name evidence="3" type="ORF">E3P99_03747</name>
</gene>
<dbReference type="PANTHER" id="PTHR11571">
    <property type="entry name" value="GLUTATHIONE S-TRANSFERASE"/>
    <property type="match status" value="1"/>
</dbReference>
<evidence type="ECO:0008006" key="5">
    <source>
        <dbReference type="Google" id="ProtNLM"/>
    </source>
</evidence>
<evidence type="ECO:0000259" key="2">
    <source>
        <dbReference type="PROSITE" id="PS50405"/>
    </source>
</evidence>
<comment type="caution">
    <text evidence="3">The sequence shown here is derived from an EMBL/GenBank/DDBJ whole genome shotgun (WGS) entry which is preliminary data.</text>
</comment>
<accession>A0A4T0FDH5</accession>
<dbReference type="InterPro" id="IPR050213">
    <property type="entry name" value="GST_superfamily"/>
</dbReference>
<feature type="domain" description="GST C-terminal" evidence="2">
    <location>
        <begin position="98"/>
        <end position="235"/>
    </location>
</feature>
<dbReference type="PROSITE" id="PS50404">
    <property type="entry name" value="GST_NTER"/>
    <property type="match status" value="1"/>
</dbReference>
<name>A0A4T0FDH5_9BASI</name>
<dbReference type="SUPFAM" id="SSF52833">
    <property type="entry name" value="Thioredoxin-like"/>
    <property type="match status" value="1"/>
</dbReference>
<dbReference type="PANTHER" id="PTHR11571:SF263">
    <property type="entry name" value="GLUTATHIONE S-TRANSFERASE"/>
    <property type="match status" value="1"/>
</dbReference>
<dbReference type="PROSITE" id="PS50405">
    <property type="entry name" value="GST_CTER"/>
    <property type="match status" value="1"/>
</dbReference>
<dbReference type="OrthoDB" id="414243at2759"/>
<dbReference type="GO" id="GO:0004364">
    <property type="term" value="F:glutathione transferase activity"/>
    <property type="evidence" value="ECO:0007669"/>
    <property type="project" value="TreeGrafter"/>
</dbReference>
<dbReference type="Gene3D" id="1.20.1050.10">
    <property type="match status" value="1"/>
</dbReference>
<dbReference type="Gene3D" id="3.40.30.10">
    <property type="entry name" value="Glutaredoxin"/>
    <property type="match status" value="1"/>
</dbReference>
<dbReference type="CDD" id="cd03192">
    <property type="entry name" value="GST_C_Sigma_like"/>
    <property type="match status" value="1"/>
</dbReference>
<dbReference type="EMBL" id="SPNW01000086">
    <property type="protein sequence ID" value="TIA86207.1"/>
    <property type="molecule type" value="Genomic_DNA"/>
</dbReference>
<evidence type="ECO:0000313" key="4">
    <source>
        <dbReference type="Proteomes" id="UP000310189"/>
    </source>
</evidence>